<dbReference type="Proteomes" id="UP000094336">
    <property type="component" value="Unassembled WGS sequence"/>
</dbReference>
<proteinExistence type="predicted"/>
<reference evidence="2" key="1">
    <citation type="submission" date="2016-05" db="EMBL/GenBank/DDBJ databases">
        <title>Comparative genomics of biotechnologically important yeasts.</title>
        <authorList>
            <consortium name="DOE Joint Genome Institute"/>
            <person name="Riley R."/>
            <person name="Haridas S."/>
            <person name="Wolfe K.H."/>
            <person name="Lopes M.R."/>
            <person name="Hittinger C.T."/>
            <person name="Goker M."/>
            <person name="Salamov A."/>
            <person name="Wisecaver J."/>
            <person name="Long T.M."/>
            <person name="Aerts A.L."/>
            <person name="Barry K."/>
            <person name="Choi C."/>
            <person name="Clum A."/>
            <person name="Coughlan A.Y."/>
            <person name="Deshpande S."/>
            <person name="Douglass A.P."/>
            <person name="Hanson S.J."/>
            <person name="Klenk H.-P."/>
            <person name="Labutti K."/>
            <person name="Lapidus A."/>
            <person name="Lindquist E."/>
            <person name="Lipzen A."/>
            <person name="Meier-Kolthoff J.P."/>
            <person name="Ohm R.A."/>
            <person name="Otillar R.P."/>
            <person name="Pangilinan J."/>
            <person name="Peng Y."/>
            <person name="Rokas A."/>
            <person name="Rosa C.A."/>
            <person name="Scheuner C."/>
            <person name="Sibirny A.A."/>
            <person name="Slot J.C."/>
            <person name="Stielow J.B."/>
            <person name="Sun H."/>
            <person name="Kurtzman C.P."/>
            <person name="Blackwell M."/>
            <person name="Grigoriev I.V."/>
            <person name="Jeffries T.W."/>
        </authorList>
    </citation>
    <scope>NUCLEOTIDE SEQUENCE [LARGE SCALE GENOMIC DNA]</scope>
    <source>
        <strain evidence="2">NRRL Y-12698</strain>
    </source>
</reference>
<gene>
    <name evidence="1" type="ORF">BABINDRAFT_160415</name>
</gene>
<accession>A0A1E3QVA6</accession>
<keyword evidence="2" id="KW-1185">Reference proteome</keyword>
<dbReference type="AlphaFoldDB" id="A0A1E3QVA6"/>
<evidence type="ECO:0000313" key="2">
    <source>
        <dbReference type="Proteomes" id="UP000094336"/>
    </source>
</evidence>
<dbReference type="RefSeq" id="XP_018986320.1">
    <property type="nucleotide sequence ID" value="XM_019128216.1"/>
</dbReference>
<evidence type="ECO:0000313" key="1">
    <source>
        <dbReference type="EMBL" id="ODQ80992.1"/>
    </source>
</evidence>
<name>A0A1E3QVA6_9ASCO</name>
<protein>
    <submittedName>
        <fullName evidence="1">Uncharacterized protein</fullName>
    </submittedName>
</protein>
<sequence length="55" mass="6114">MDPESQSTCALPKVILSVSTPEILPLFLVVSQTLSGDKLKPWSGLRSYRNITIPW</sequence>
<organism evidence="1 2">
    <name type="scientific">Babjeviella inositovora NRRL Y-12698</name>
    <dbReference type="NCBI Taxonomy" id="984486"/>
    <lineage>
        <taxon>Eukaryota</taxon>
        <taxon>Fungi</taxon>
        <taxon>Dikarya</taxon>
        <taxon>Ascomycota</taxon>
        <taxon>Saccharomycotina</taxon>
        <taxon>Pichiomycetes</taxon>
        <taxon>Serinales incertae sedis</taxon>
        <taxon>Babjeviella</taxon>
    </lineage>
</organism>
<dbReference type="EMBL" id="KV454428">
    <property type="protein sequence ID" value="ODQ80992.1"/>
    <property type="molecule type" value="Genomic_DNA"/>
</dbReference>
<dbReference type="GeneID" id="30146069"/>